<comment type="caution">
    <text evidence="2">The sequence shown here is derived from an EMBL/GenBank/DDBJ whole genome shotgun (WGS) entry which is preliminary data.</text>
</comment>
<proteinExistence type="predicted"/>
<evidence type="ECO:0000313" key="2">
    <source>
        <dbReference type="EMBL" id="GGK48122.1"/>
    </source>
</evidence>
<name>A0A917V762_9HYPH</name>
<sequence length="156" mass="17367">MEHKRVEQLRSVADVAYQPPKEVLTRRERLERWVELLEAEPRRRLYSLGDIEFQPRETRHLMRADESPLTVAFADPVLRSQGLASDRLGDGVAFFGLSEGDAHRILCSCLNGRTMEASTAARRVRASVSQRGQKLLALGITTGLVLAVPAMAMLVG</sequence>
<dbReference type="Proteomes" id="UP000600449">
    <property type="component" value="Unassembled WGS sequence"/>
</dbReference>
<evidence type="ECO:0000256" key="1">
    <source>
        <dbReference type="SAM" id="Phobius"/>
    </source>
</evidence>
<keyword evidence="3" id="KW-1185">Reference proteome</keyword>
<dbReference type="AlphaFoldDB" id="A0A917V762"/>
<gene>
    <name evidence="2" type="ORF">GCM10011322_38840</name>
</gene>
<keyword evidence="1" id="KW-0812">Transmembrane</keyword>
<accession>A0A917V762</accession>
<dbReference type="RefSeq" id="WP_188914921.1">
    <property type="nucleotide sequence ID" value="NZ_BMMF01000013.1"/>
</dbReference>
<protein>
    <submittedName>
        <fullName evidence="2">Uncharacterized protein</fullName>
    </submittedName>
</protein>
<reference evidence="2 3" key="1">
    <citation type="journal article" date="2014" name="Int. J. Syst. Evol. Microbiol.">
        <title>Complete genome sequence of Corynebacterium casei LMG S-19264T (=DSM 44701T), isolated from a smear-ripened cheese.</title>
        <authorList>
            <consortium name="US DOE Joint Genome Institute (JGI-PGF)"/>
            <person name="Walter F."/>
            <person name="Albersmeier A."/>
            <person name="Kalinowski J."/>
            <person name="Ruckert C."/>
        </authorList>
    </citation>
    <scope>NUCLEOTIDE SEQUENCE [LARGE SCALE GENOMIC DNA]</scope>
    <source>
        <strain evidence="2 3">CGMCC 1.9161</strain>
    </source>
</reference>
<keyword evidence="1" id="KW-0472">Membrane</keyword>
<feature type="transmembrane region" description="Helical" evidence="1">
    <location>
        <begin position="135"/>
        <end position="155"/>
    </location>
</feature>
<keyword evidence="1" id="KW-1133">Transmembrane helix</keyword>
<organism evidence="2 3">
    <name type="scientific">Salinarimonas ramus</name>
    <dbReference type="NCBI Taxonomy" id="690164"/>
    <lineage>
        <taxon>Bacteria</taxon>
        <taxon>Pseudomonadati</taxon>
        <taxon>Pseudomonadota</taxon>
        <taxon>Alphaproteobacteria</taxon>
        <taxon>Hyphomicrobiales</taxon>
        <taxon>Salinarimonadaceae</taxon>
        <taxon>Salinarimonas</taxon>
    </lineage>
</organism>
<evidence type="ECO:0000313" key="3">
    <source>
        <dbReference type="Proteomes" id="UP000600449"/>
    </source>
</evidence>
<dbReference type="EMBL" id="BMMF01000013">
    <property type="protein sequence ID" value="GGK48122.1"/>
    <property type="molecule type" value="Genomic_DNA"/>
</dbReference>